<keyword evidence="3" id="KW-1185">Reference proteome</keyword>
<feature type="compositionally biased region" description="Basic and acidic residues" evidence="1">
    <location>
        <begin position="249"/>
        <end position="258"/>
    </location>
</feature>
<evidence type="ECO:0000256" key="1">
    <source>
        <dbReference type="SAM" id="MobiDB-lite"/>
    </source>
</evidence>
<feature type="compositionally biased region" description="Basic and acidic residues" evidence="1">
    <location>
        <begin position="163"/>
        <end position="195"/>
    </location>
</feature>
<dbReference type="EMBL" id="JBDJPC010000003">
    <property type="protein sequence ID" value="KAL1509117.1"/>
    <property type="molecule type" value="Genomic_DNA"/>
</dbReference>
<gene>
    <name evidence="2" type="ORF">ABEB36_003909</name>
</gene>
<dbReference type="InterPro" id="IPR031959">
    <property type="entry name" value="DUF4779"/>
</dbReference>
<feature type="compositionally biased region" description="Basic and acidic residues" evidence="1">
    <location>
        <begin position="115"/>
        <end position="141"/>
    </location>
</feature>
<dbReference type="Proteomes" id="UP001566132">
    <property type="component" value="Unassembled WGS sequence"/>
</dbReference>
<feature type="compositionally biased region" description="Basic and acidic residues" evidence="1">
    <location>
        <begin position="545"/>
        <end position="557"/>
    </location>
</feature>
<feature type="compositionally biased region" description="Basic residues" evidence="1">
    <location>
        <begin position="305"/>
        <end position="315"/>
    </location>
</feature>
<sequence>MMLMRHFVNNSKKDRLLCAIFLLFCGFSASVGRSIPQEFDLEVAAAEPRPIFIESGPSATAAEALPLVSGEASLDDSNTGPLSDASEKIEKVLKPAISFSYNNQPQFPEIDGEPAESKRQEQVPEIVKEIKENDKESKSPEELLENGETVAESKHHEKKHHEKKDGGDGQFEKGGGKDFNSHHHGEHGEKGEKGYKGHHHHEKGQKGHHDKEGHHKEYDENGGQKKKHHHDDGYHGEYHKSQGGKKGSKFKEEGEHNKGHSTKGSHSIHKKDEYEKKTEFFEEDHEGGESEKHGGFSHTEEYHKGGHHKVGHNKGGHHEEDYGKKGESAKGGHYKEEEGHSKHAGHDNHHKHDEKHGHKKGASNGKKWGFKESSGNGDKGGDGHGHGAHSHQTYAVQAAPPANQAQDHSHQNYVVVQTVAPAQRAHSFQTYAVKEPPRVIYPNLAVQDSKIQKTPKKSNYKISPISSVVLPLESDVVSKKLDPYGQLNSYQKKNVKPKKRKPTPTDDYLAENPFAGDSSFHNGLTEEPPSTTDISMIRLISEELQIKRDEPKQEGPKMIKKRRLKKRKKQQQKDTEPEASARSSKSVSHKCPLGGHKHERVVPDESSHRFVIVAADDAA</sequence>
<reference evidence="2 3" key="1">
    <citation type="submission" date="2024-05" db="EMBL/GenBank/DDBJ databases">
        <title>Genetic variation in Jamaican populations of the coffee berry borer (Hypothenemus hampei).</title>
        <authorList>
            <person name="Errbii M."/>
            <person name="Myrie A."/>
        </authorList>
    </citation>
    <scope>NUCLEOTIDE SEQUENCE [LARGE SCALE GENOMIC DNA]</scope>
    <source>
        <strain evidence="2">JA-Hopewell-2020-01-JO</strain>
        <tissue evidence="2">Whole body</tissue>
    </source>
</reference>
<feature type="region of interest" description="Disordered" evidence="1">
    <location>
        <begin position="102"/>
        <end position="390"/>
    </location>
</feature>
<feature type="compositionally biased region" description="Basic residues" evidence="1">
    <location>
        <begin position="259"/>
        <end position="269"/>
    </location>
</feature>
<evidence type="ECO:0000313" key="3">
    <source>
        <dbReference type="Proteomes" id="UP001566132"/>
    </source>
</evidence>
<accession>A0ABD1F1I7</accession>
<proteinExistence type="predicted"/>
<feature type="compositionally biased region" description="Basic and acidic residues" evidence="1">
    <location>
        <begin position="204"/>
        <end position="223"/>
    </location>
</feature>
<feature type="region of interest" description="Disordered" evidence="1">
    <location>
        <begin position="545"/>
        <end position="619"/>
    </location>
</feature>
<feature type="compositionally biased region" description="Basic and acidic residues" evidence="1">
    <location>
        <begin position="316"/>
        <end position="356"/>
    </location>
</feature>
<feature type="compositionally biased region" description="Basic residues" evidence="1">
    <location>
        <begin position="558"/>
        <end position="570"/>
    </location>
</feature>
<feature type="compositionally biased region" description="Basic and acidic residues" evidence="1">
    <location>
        <begin position="270"/>
        <end position="280"/>
    </location>
</feature>
<comment type="caution">
    <text evidence="2">The sequence shown here is derived from an EMBL/GenBank/DDBJ whole genome shotgun (WGS) entry which is preliminary data.</text>
</comment>
<feature type="compositionally biased region" description="Basic and acidic residues" evidence="1">
    <location>
        <begin position="230"/>
        <end position="240"/>
    </location>
</feature>
<feature type="region of interest" description="Disordered" evidence="1">
    <location>
        <begin position="491"/>
        <end position="533"/>
    </location>
</feature>
<name>A0ABD1F1I7_HYPHA</name>
<dbReference type="AlphaFoldDB" id="A0ABD1F1I7"/>
<feature type="compositionally biased region" description="Basic residues" evidence="1">
    <location>
        <begin position="493"/>
        <end position="502"/>
    </location>
</feature>
<evidence type="ECO:0000313" key="2">
    <source>
        <dbReference type="EMBL" id="KAL1509117.1"/>
    </source>
</evidence>
<dbReference type="Pfam" id="PF16009">
    <property type="entry name" value="DUF4779"/>
    <property type="match status" value="1"/>
</dbReference>
<protein>
    <submittedName>
        <fullName evidence="2">Uncharacterized protein</fullName>
    </submittedName>
</protein>
<organism evidence="2 3">
    <name type="scientific">Hypothenemus hampei</name>
    <name type="common">Coffee berry borer</name>
    <dbReference type="NCBI Taxonomy" id="57062"/>
    <lineage>
        <taxon>Eukaryota</taxon>
        <taxon>Metazoa</taxon>
        <taxon>Ecdysozoa</taxon>
        <taxon>Arthropoda</taxon>
        <taxon>Hexapoda</taxon>
        <taxon>Insecta</taxon>
        <taxon>Pterygota</taxon>
        <taxon>Neoptera</taxon>
        <taxon>Endopterygota</taxon>
        <taxon>Coleoptera</taxon>
        <taxon>Polyphaga</taxon>
        <taxon>Cucujiformia</taxon>
        <taxon>Curculionidae</taxon>
        <taxon>Scolytinae</taxon>
        <taxon>Hypothenemus</taxon>
    </lineage>
</organism>
<feature type="compositionally biased region" description="Basic and acidic residues" evidence="1">
    <location>
        <begin position="287"/>
        <end position="304"/>
    </location>
</feature>